<dbReference type="Proteomes" id="UP000198297">
    <property type="component" value="Unassembled WGS sequence"/>
</dbReference>
<reference evidence="2 3" key="1">
    <citation type="submission" date="2017-06" db="EMBL/GenBank/DDBJ databases">
        <authorList>
            <person name="Kim H.J."/>
            <person name="Triplett B.A."/>
        </authorList>
    </citation>
    <scope>NUCLEOTIDE SEQUENCE [LARGE SCALE GENOMIC DNA]</scope>
    <source>
        <strain evidence="2 3">DSM 19316</strain>
    </source>
</reference>
<feature type="compositionally biased region" description="Basic residues" evidence="1">
    <location>
        <begin position="60"/>
        <end position="76"/>
    </location>
</feature>
<gene>
    <name evidence="2" type="ORF">SAMN06266787_1038</name>
</gene>
<evidence type="ECO:0000313" key="2">
    <source>
        <dbReference type="EMBL" id="SNR51588.1"/>
    </source>
</evidence>
<name>A0A238WYU2_HALEZ</name>
<dbReference type="EMBL" id="FZNK01000003">
    <property type="protein sequence ID" value="SNR51588.1"/>
    <property type="molecule type" value="Genomic_DNA"/>
</dbReference>
<evidence type="ECO:0000256" key="1">
    <source>
        <dbReference type="SAM" id="MobiDB-lite"/>
    </source>
</evidence>
<proteinExistence type="predicted"/>
<feature type="compositionally biased region" description="Basic residues" evidence="1">
    <location>
        <begin position="97"/>
        <end position="110"/>
    </location>
</feature>
<evidence type="ECO:0000313" key="3">
    <source>
        <dbReference type="Proteomes" id="UP000198297"/>
    </source>
</evidence>
<sequence length="243" mass="27235">MAPFRAASLSTSSGRFVHRHSTVRSIRHHYSNTDCPTPRSSLTTVVFPTTITTQDAVVPHHNHNARRRRSPPRSQRKTPSFPTTITTQDAVVPHHDHNARRRRSPPRSQRKTPSFPTTITTQDAVVPHHDHNARRRRPHVDITLSTTPPVATPVLARPKNRTHHTETPLVTTATHRDARLASSHRSLNGTTVHSPLGDGTPAIHDALAQHCVPVHHPISCRVDPCRRLEKSLQTPRVIRVTRS</sequence>
<dbReference type="AlphaFoldDB" id="A0A238WYU2"/>
<feature type="region of interest" description="Disordered" evidence="1">
    <location>
        <begin position="53"/>
        <end position="119"/>
    </location>
</feature>
<organism evidence="2 3">
    <name type="scientific">Halorubrum ezzemoulense</name>
    <name type="common">Halorubrum chaoviator</name>
    <dbReference type="NCBI Taxonomy" id="337243"/>
    <lineage>
        <taxon>Archaea</taxon>
        <taxon>Methanobacteriati</taxon>
        <taxon>Methanobacteriota</taxon>
        <taxon>Stenosarchaea group</taxon>
        <taxon>Halobacteria</taxon>
        <taxon>Halobacteriales</taxon>
        <taxon>Haloferacaceae</taxon>
        <taxon>Halorubrum</taxon>
    </lineage>
</organism>
<accession>A0A238WYU2</accession>
<protein>
    <submittedName>
        <fullName evidence="2">Uncharacterized protein</fullName>
    </submittedName>
</protein>